<dbReference type="STRING" id="1048340.SAMN05444487_101397"/>
<dbReference type="SUPFAM" id="SSF103473">
    <property type="entry name" value="MFS general substrate transporter"/>
    <property type="match status" value="1"/>
</dbReference>
<dbReference type="PANTHER" id="PTHR23513">
    <property type="entry name" value="INTEGRAL MEMBRANE EFFLUX PROTEIN-RELATED"/>
    <property type="match status" value="1"/>
</dbReference>
<name>A0A1H2R7I5_9BACL</name>
<evidence type="ECO:0000256" key="6">
    <source>
        <dbReference type="SAM" id="Phobius"/>
    </source>
</evidence>
<evidence type="ECO:0000313" key="8">
    <source>
        <dbReference type="Proteomes" id="UP000198534"/>
    </source>
</evidence>
<dbReference type="GO" id="GO:0005886">
    <property type="term" value="C:plasma membrane"/>
    <property type="evidence" value="ECO:0007669"/>
    <property type="project" value="UniProtKB-SubCell"/>
</dbReference>
<protein>
    <recommendedName>
        <fullName evidence="9">Transmembrane secretion effector</fullName>
    </recommendedName>
</protein>
<evidence type="ECO:0008006" key="9">
    <source>
        <dbReference type="Google" id="ProtNLM"/>
    </source>
</evidence>
<dbReference type="InterPro" id="IPR036259">
    <property type="entry name" value="MFS_trans_sf"/>
</dbReference>
<keyword evidence="3 6" id="KW-0812">Transmembrane</keyword>
<keyword evidence="2" id="KW-1003">Cell membrane</keyword>
<evidence type="ECO:0000256" key="5">
    <source>
        <dbReference type="ARBA" id="ARBA00023136"/>
    </source>
</evidence>
<dbReference type="AlphaFoldDB" id="A0A1H2R7I5"/>
<feature type="transmembrane region" description="Helical" evidence="6">
    <location>
        <begin position="12"/>
        <end position="31"/>
    </location>
</feature>
<dbReference type="PANTHER" id="PTHR23513:SF6">
    <property type="entry name" value="MAJOR FACILITATOR SUPERFAMILY ASSOCIATED DOMAIN-CONTAINING PROTEIN"/>
    <property type="match status" value="1"/>
</dbReference>
<keyword evidence="4 6" id="KW-1133">Transmembrane helix</keyword>
<dbReference type="OrthoDB" id="2287060at2"/>
<evidence type="ECO:0000256" key="2">
    <source>
        <dbReference type="ARBA" id="ARBA00022475"/>
    </source>
</evidence>
<evidence type="ECO:0000256" key="4">
    <source>
        <dbReference type="ARBA" id="ARBA00022989"/>
    </source>
</evidence>
<keyword evidence="8" id="KW-1185">Reference proteome</keyword>
<dbReference type="Proteomes" id="UP000198534">
    <property type="component" value="Unassembled WGS sequence"/>
</dbReference>
<proteinExistence type="predicted"/>
<keyword evidence="5 6" id="KW-0472">Membrane</keyword>
<dbReference type="RefSeq" id="WP_091735275.1">
    <property type="nucleotide sequence ID" value="NZ_FNNQ01000001.1"/>
</dbReference>
<sequence>MRDNNIKILLFCRILTNIVDSLYTIATIWYVKEVTNSPLYIGIAGFIITFPVLFQMFFGPLIDAFSKKNLLLMSAGIQGGIFLILATLY</sequence>
<organism evidence="7 8">
    <name type="scientific">Marininema mesophilum</name>
    <dbReference type="NCBI Taxonomy" id="1048340"/>
    <lineage>
        <taxon>Bacteria</taxon>
        <taxon>Bacillati</taxon>
        <taxon>Bacillota</taxon>
        <taxon>Bacilli</taxon>
        <taxon>Bacillales</taxon>
        <taxon>Thermoactinomycetaceae</taxon>
        <taxon>Marininema</taxon>
    </lineage>
</organism>
<evidence type="ECO:0000256" key="3">
    <source>
        <dbReference type="ARBA" id="ARBA00022692"/>
    </source>
</evidence>
<feature type="transmembrane region" description="Helical" evidence="6">
    <location>
        <begin position="37"/>
        <end position="58"/>
    </location>
</feature>
<gene>
    <name evidence="7" type="ORF">SAMN05444487_101397</name>
</gene>
<dbReference type="EMBL" id="FNNQ01000001">
    <property type="protein sequence ID" value="SDW15158.1"/>
    <property type="molecule type" value="Genomic_DNA"/>
</dbReference>
<evidence type="ECO:0000256" key="1">
    <source>
        <dbReference type="ARBA" id="ARBA00004651"/>
    </source>
</evidence>
<comment type="subcellular location">
    <subcellularLocation>
        <location evidence="1">Cell membrane</location>
        <topology evidence="1">Multi-pass membrane protein</topology>
    </subcellularLocation>
</comment>
<accession>A0A1H2R7I5</accession>
<evidence type="ECO:0000313" key="7">
    <source>
        <dbReference type="EMBL" id="SDW15158.1"/>
    </source>
</evidence>
<reference evidence="7 8" key="1">
    <citation type="submission" date="2016-10" db="EMBL/GenBank/DDBJ databases">
        <authorList>
            <person name="de Groot N.N."/>
        </authorList>
    </citation>
    <scope>NUCLEOTIDE SEQUENCE [LARGE SCALE GENOMIC DNA]</scope>
    <source>
        <strain evidence="7 8">DSM 45610</strain>
    </source>
</reference>
<feature type="transmembrane region" description="Helical" evidence="6">
    <location>
        <begin position="70"/>
        <end position="88"/>
    </location>
</feature>